<evidence type="ECO:0000256" key="4">
    <source>
        <dbReference type="ARBA" id="ARBA00023002"/>
    </source>
</evidence>
<accession>A0A6A6F0H8</accession>
<dbReference type="PROSITE" id="PS51257">
    <property type="entry name" value="PROKAR_LIPOPROTEIN"/>
    <property type="match status" value="1"/>
</dbReference>
<dbReference type="PANTHER" id="PTHR13789:SF311">
    <property type="entry name" value="HYDROXYLASE, PUTATIVE (AFU_ORTHOLOGUE AFUA_5G10180)-RELATED"/>
    <property type="match status" value="1"/>
</dbReference>
<dbReference type="Gene3D" id="3.50.50.60">
    <property type="entry name" value="FAD/NAD(P)-binding domain"/>
    <property type="match status" value="1"/>
</dbReference>
<dbReference type="GO" id="GO:0071949">
    <property type="term" value="F:FAD binding"/>
    <property type="evidence" value="ECO:0007669"/>
    <property type="project" value="InterPro"/>
</dbReference>
<proteinExistence type="inferred from homology"/>
<dbReference type="EMBL" id="ML994610">
    <property type="protein sequence ID" value="KAF2195636.1"/>
    <property type="molecule type" value="Genomic_DNA"/>
</dbReference>
<dbReference type="SUPFAM" id="SSF51905">
    <property type="entry name" value="FAD/NAD(P)-binding domain"/>
    <property type="match status" value="1"/>
</dbReference>
<dbReference type="OrthoDB" id="16820at2759"/>
<dbReference type="AlphaFoldDB" id="A0A6A6F0H8"/>
<comment type="similarity">
    <text evidence="1">Belongs to the paxM FAD-dependent monooxygenase family.</text>
</comment>
<dbReference type="Pfam" id="PF01494">
    <property type="entry name" value="FAD_binding_3"/>
    <property type="match status" value="1"/>
</dbReference>
<dbReference type="InterPro" id="IPR002938">
    <property type="entry name" value="FAD-bd"/>
</dbReference>
<evidence type="ECO:0000256" key="3">
    <source>
        <dbReference type="ARBA" id="ARBA00022827"/>
    </source>
</evidence>
<dbReference type="SUPFAM" id="SSF54373">
    <property type="entry name" value="FAD-linked reductases, C-terminal domain"/>
    <property type="match status" value="1"/>
</dbReference>
<dbReference type="FunFam" id="3.50.50.60:FF:000115">
    <property type="entry name" value="Salicylate hydroxylase, putative"/>
    <property type="match status" value="1"/>
</dbReference>
<dbReference type="Proteomes" id="UP000800200">
    <property type="component" value="Unassembled WGS sequence"/>
</dbReference>
<keyword evidence="2" id="KW-0285">Flavoprotein</keyword>
<sequence>MSQTSLKIVIIGAGMGGLACAIACRHVGLSVLVLERTPTIQPIGAGIQIPPNACRVWFHYGLLDKLSEYSVQSQGTLFRRWKNGELLCKRSIDRETNLGCGMPLLVIHRADYQRILVDEAKLLGAEIRLGANVIDVDFAGTNVTLADGEVIKGDVIIGADGLWSTLRDKLLGYPSPPQETGNLAYRATFERSVLESLNDPTINDLLNQSQVTCWLGPSSHAVFYPVRRGKVFNLVLATPDDLPMNVRNQKGNVLEMRELFRGWDETITKIISAVSTVLKWKLCHHHKLTSWTKNNFALLGDACHPSLPYQAQGGAMAIEDGAVLGTLFGMYQSQLPNSCPSIPEILHLYESIRKERTATNVQGGVANQRMFHMPDGPDQEERDQILKAADWKEKDVDEKFIWIDVRYQKKLLGWDAVEEARKGWERLVGERSDGN</sequence>
<evidence type="ECO:0000259" key="6">
    <source>
        <dbReference type="Pfam" id="PF01494"/>
    </source>
</evidence>
<dbReference type="GO" id="GO:0004497">
    <property type="term" value="F:monooxygenase activity"/>
    <property type="evidence" value="ECO:0007669"/>
    <property type="project" value="UniProtKB-KW"/>
</dbReference>
<gene>
    <name evidence="7" type="ORF">K469DRAFT_744155</name>
</gene>
<dbReference type="InterPro" id="IPR050493">
    <property type="entry name" value="FAD-dep_Monooxygenase_BioMet"/>
</dbReference>
<feature type="domain" description="FAD-binding" evidence="6">
    <location>
        <begin position="7"/>
        <end position="330"/>
    </location>
</feature>
<keyword evidence="3" id="KW-0274">FAD</keyword>
<evidence type="ECO:0000256" key="5">
    <source>
        <dbReference type="ARBA" id="ARBA00023033"/>
    </source>
</evidence>
<organism evidence="7 8">
    <name type="scientific">Zopfia rhizophila CBS 207.26</name>
    <dbReference type="NCBI Taxonomy" id="1314779"/>
    <lineage>
        <taxon>Eukaryota</taxon>
        <taxon>Fungi</taxon>
        <taxon>Dikarya</taxon>
        <taxon>Ascomycota</taxon>
        <taxon>Pezizomycotina</taxon>
        <taxon>Dothideomycetes</taxon>
        <taxon>Dothideomycetes incertae sedis</taxon>
        <taxon>Zopfiaceae</taxon>
        <taxon>Zopfia</taxon>
    </lineage>
</organism>
<evidence type="ECO:0000256" key="2">
    <source>
        <dbReference type="ARBA" id="ARBA00022630"/>
    </source>
</evidence>
<dbReference type="PRINTS" id="PR00420">
    <property type="entry name" value="RNGMNOXGNASE"/>
</dbReference>
<keyword evidence="5" id="KW-0503">Monooxygenase</keyword>
<keyword evidence="8" id="KW-1185">Reference proteome</keyword>
<evidence type="ECO:0000313" key="7">
    <source>
        <dbReference type="EMBL" id="KAF2195636.1"/>
    </source>
</evidence>
<evidence type="ECO:0000313" key="8">
    <source>
        <dbReference type="Proteomes" id="UP000800200"/>
    </source>
</evidence>
<evidence type="ECO:0000256" key="1">
    <source>
        <dbReference type="ARBA" id="ARBA00007992"/>
    </source>
</evidence>
<dbReference type="InterPro" id="IPR036188">
    <property type="entry name" value="FAD/NAD-bd_sf"/>
</dbReference>
<keyword evidence="4" id="KW-0560">Oxidoreductase</keyword>
<dbReference type="PANTHER" id="PTHR13789">
    <property type="entry name" value="MONOOXYGENASE"/>
    <property type="match status" value="1"/>
</dbReference>
<reference evidence="7" key="1">
    <citation type="journal article" date="2020" name="Stud. Mycol.">
        <title>101 Dothideomycetes genomes: a test case for predicting lifestyles and emergence of pathogens.</title>
        <authorList>
            <person name="Haridas S."/>
            <person name="Albert R."/>
            <person name="Binder M."/>
            <person name="Bloem J."/>
            <person name="Labutti K."/>
            <person name="Salamov A."/>
            <person name="Andreopoulos B."/>
            <person name="Baker S."/>
            <person name="Barry K."/>
            <person name="Bills G."/>
            <person name="Bluhm B."/>
            <person name="Cannon C."/>
            <person name="Castanera R."/>
            <person name="Culley D."/>
            <person name="Daum C."/>
            <person name="Ezra D."/>
            <person name="Gonzalez J."/>
            <person name="Henrissat B."/>
            <person name="Kuo A."/>
            <person name="Liang C."/>
            <person name="Lipzen A."/>
            <person name="Lutzoni F."/>
            <person name="Magnuson J."/>
            <person name="Mondo S."/>
            <person name="Nolan M."/>
            <person name="Ohm R."/>
            <person name="Pangilinan J."/>
            <person name="Park H.-J."/>
            <person name="Ramirez L."/>
            <person name="Alfaro M."/>
            <person name="Sun H."/>
            <person name="Tritt A."/>
            <person name="Yoshinaga Y."/>
            <person name="Zwiers L.-H."/>
            <person name="Turgeon B."/>
            <person name="Goodwin S."/>
            <person name="Spatafora J."/>
            <person name="Crous P."/>
            <person name="Grigoriev I."/>
        </authorList>
    </citation>
    <scope>NUCLEOTIDE SEQUENCE</scope>
    <source>
        <strain evidence="7">CBS 207.26</strain>
    </source>
</reference>
<name>A0A6A6F0H8_9PEZI</name>
<protein>
    <submittedName>
        <fullName evidence="7">FAD/NAD(P)-binding domain-containing protein</fullName>
    </submittedName>
</protein>